<evidence type="ECO:0000313" key="7">
    <source>
        <dbReference type="Proteomes" id="UP000066203"/>
    </source>
</evidence>
<dbReference type="PANTHER" id="PTHR43046:SF14">
    <property type="entry name" value="MUTT_NUDIX FAMILY PROTEIN"/>
    <property type="match status" value="1"/>
</dbReference>
<dbReference type="PROSITE" id="PS00893">
    <property type="entry name" value="NUDIX_BOX"/>
    <property type="match status" value="1"/>
</dbReference>
<dbReference type="InterPro" id="IPR020476">
    <property type="entry name" value="Nudix_hydrolase"/>
</dbReference>
<evidence type="ECO:0000259" key="5">
    <source>
        <dbReference type="PROSITE" id="PS51462"/>
    </source>
</evidence>
<dbReference type="Gene3D" id="3.90.79.10">
    <property type="entry name" value="Nucleoside Triphosphate Pyrophosphohydrolase"/>
    <property type="match status" value="1"/>
</dbReference>
<evidence type="ECO:0000256" key="3">
    <source>
        <dbReference type="ARBA" id="ARBA00022801"/>
    </source>
</evidence>
<sequence>MKDSYLSDEELKAFIATLPTRRLAAGALIRNERGEMLLVKPNYKDGWILPGGTVEAGEAPKPGCEREIAEELGLDVKLGRVLLIFHGLSLGVWGDSTYYMYDGGVIAADTKITLQDAELVTYEWVAPENLEGYVRPSMVERLRECYRALETGETLEMSNLDS</sequence>
<dbReference type="RefSeq" id="WP_060824655.1">
    <property type="nucleotide sequence ID" value="NZ_AP014938.1"/>
</dbReference>
<evidence type="ECO:0000256" key="1">
    <source>
        <dbReference type="ARBA" id="ARBA00001946"/>
    </source>
</evidence>
<organism evidence="6">
    <name type="scientific">Rothia mucilaginosa</name>
    <dbReference type="NCBI Taxonomy" id="43675"/>
    <lineage>
        <taxon>Bacteria</taxon>
        <taxon>Bacillati</taxon>
        <taxon>Actinomycetota</taxon>
        <taxon>Actinomycetes</taxon>
        <taxon>Micrococcales</taxon>
        <taxon>Micrococcaceae</taxon>
        <taxon>Rothia</taxon>
    </lineage>
</organism>
<protein>
    <submittedName>
        <fullName evidence="6">NUDIX hydrolase</fullName>
    </submittedName>
</protein>
<evidence type="ECO:0000313" key="6">
    <source>
        <dbReference type="EMBL" id="BAS20732.1"/>
    </source>
</evidence>
<keyword evidence="3 4" id="KW-0378">Hydrolase</keyword>
<dbReference type="Pfam" id="PF00293">
    <property type="entry name" value="NUDIX"/>
    <property type="match status" value="1"/>
</dbReference>
<dbReference type="GO" id="GO:0016787">
    <property type="term" value="F:hydrolase activity"/>
    <property type="evidence" value="ECO:0007669"/>
    <property type="project" value="UniProtKB-KW"/>
</dbReference>
<comment type="similarity">
    <text evidence="2 4">Belongs to the Nudix hydrolase family.</text>
</comment>
<evidence type="ECO:0000256" key="4">
    <source>
        <dbReference type="RuleBase" id="RU003476"/>
    </source>
</evidence>
<comment type="cofactor">
    <cofactor evidence="1">
        <name>Mg(2+)</name>
        <dbReference type="ChEBI" id="CHEBI:18420"/>
    </cofactor>
</comment>
<dbReference type="PRINTS" id="PR00502">
    <property type="entry name" value="NUDIXFAMILY"/>
</dbReference>
<evidence type="ECO:0000256" key="2">
    <source>
        <dbReference type="ARBA" id="ARBA00005582"/>
    </source>
</evidence>
<feature type="domain" description="Nudix hydrolase" evidence="5">
    <location>
        <begin position="20"/>
        <end position="151"/>
    </location>
</feature>
<accession>A0A0K2S1Q4</accession>
<dbReference type="AlphaFoldDB" id="A0A0K2S1Q4"/>
<dbReference type="Proteomes" id="UP000066203">
    <property type="component" value="Chromosome"/>
</dbReference>
<dbReference type="InterPro" id="IPR000086">
    <property type="entry name" value="NUDIX_hydrolase_dom"/>
</dbReference>
<reference evidence="7" key="1">
    <citation type="submission" date="2015-08" db="EMBL/GenBank/DDBJ databases">
        <title>Complete genome sequence of Rothia mucilaginosa strain NUM-Rm6536.</title>
        <authorList>
            <person name="Nambu T."/>
        </authorList>
    </citation>
    <scope>NUCLEOTIDE SEQUENCE [LARGE SCALE GENOMIC DNA]</scope>
    <source>
        <strain evidence="7">NUM-Rm6536</strain>
    </source>
</reference>
<dbReference type="CDD" id="cd18876">
    <property type="entry name" value="NUDIX_Hydrolase"/>
    <property type="match status" value="1"/>
</dbReference>
<dbReference type="InterPro" id="IPR020084">
    <property type="entry name" value="NUDIX_hydrolase_CS"/>
</dbReference>
<gene>
    <name evidence="6" type="ORF">RM6536_1485</name>
</gene>
<dbReference type="PATRIC" id="fig|43675.28.peg.1520"/>
<dbReference type="InterPro" id="IPR015797">
    <property type="entry name" value="NUDIX_hydrolase-like_dom_sf"/>
</dbReference>
<dbReference type="PANTHER" id="PTHR43046">
    <property type="entry name" value="GDP-MANNOSE MANNOSYL HYDROLASE"/>
    <property type="match status" value="1"/>
</dbReference>
<name>A0A0K2S1Q4_9MICC</name>
<dbReference type="EMBL" id="AP014938">
    <property type="protein sequence ID" value="BAS20732.1"/>
    <property type="molecule type" value="Genomic_DNA"/>
</dbReference>
<proteinExistence type="inferred from homology"/>
<dbReference type="SUPFAM" id="SSF55811">
    <property type="entry name" value="Nudix"/>
    <property type="match status" value="1"/>
</dbReference>
<dbReference type="PROSITE" id="PS51462">
    <property type="entry name" value="NUDIX"/>
    <property type="match status" value="1"/>
</dbReference>